<feature type="domain" description="S-adenosylmethionine-dependent methyltransferase Rv2258c-like winged HTH" evidence="2">
    <location>
        <begin position="28"/>
        <end position="94"/>
    </location>
</feature>
<evidence type="ECO:0000313" key="3">
    <source>
        <dbReference type="EMBL" id="GFJ84067.1"/>
    </source>
</evidence>
<dbReference type="Pfam" id="PF13847">
    <property type="entry name" value="Methyltransf_31"/>
    <property type="match status" value="1"/>
</dbReference>
<gene>
    <name evidence="3" type="ORF">Phou_082470</name>
</gene>
<keyword evidence="3" id="KW-0489">Methyltransferase</keyword>
<dbReference type="Pfam" id="PF21320">
    <property type="entry name" value="WHD_Rv2258c"/>
    <property type="match status" value="1"/>
</dbReference>
<proteinExistence type="predicted"/>
<dbReference type="PANTHER" id="PTHR45128:SF2">
    <property type="entry name" value="METHYLTRANSFERASE DOMAIN-CONTAINING PROTEIN"/>
    <property type="match status" value="1"/>
</dbReference>
<dbReference type="InterPro" id="IPR048711">
    <property type="entry name" value="WHD_Rv2258c"/>
</dbReference>
<comment type="caution">
    <text evidence="3">The sequence shown here is derived from an EMBL/GenBank/DDBJ whole genome shotgun (WGS) entry which is preliminary data.</text>
</comment>
<evidence type="ECO:0000259" key="1">
    <source>
        <dbReference type="Pfam" id="PF13847"/>
    </source>
</evidence>
<dbReference type="AlphaFoldDB" id="A0A6V8KQL3"/>
<dbReference type="Proteomes" id="UP000482800">
    <property type="component" value="Unassembled WGS sequence"/>
</dbReference>
<dbReference type="InterPro" id="IPR036390">
    <property type="entry name" value="WH_DNA-bd_sf"/>
</dbReference>
<dbReference type="GO" id="GO:0032259">
    <property type="term" value="P:methylation"/>
    <property type="evidence" value="ECO:0007669"/>
    <property type="project" value="UniProtKB-KW"/>
</dbReference>
<dbReference type="SUPFAM" id="SSF46785">
    <property type="entry name" value="Winged helix' DNA-binding domain"/>
    <property type="match status" value="1"/>
</dbReference>
<accession>A0A6V8KQL3</accession>
<reference evidence="3 4" key="2">
    <citation type="submission" date="2020-03" db="EMBL/GenBank/DDBJ databases">
        <authorList>
            <person name="Ichikawa N."/>
            <person name="Kimura A."/>
            <person name="Kitahashi Y."/>
            <person name="Uohara A."/>
        </authorList>
    </citation>
    <scope>NUCLEOTIDE SEQUENCE [LARGE SCALE GENOMIC DNA]</scope>
    <source>
        <strain evidence="3 4">NBRC 108639</strain>
    </source>
</reference>
<protein>
    <submittedName>
        <fullName evidence="3">SAM-dependent methyltransferase</fullName>
    </submittedName>
</protein>
<dbReference type="CDD" id="cd02440">
    <property type="entry name" value="AdoMet_MTases"/>
    <property type="match status" value="1"/>
</dbReference>
<dbReference type="RefSeq" id="WP_173067338.1">
    <property type="nucleotide sequence ID" value="NZ_BAABGO010000013.1"/>
</dbReference>
<evidence type="ECO:0000313" key="4">
    <source>
        <dbReference type="Proteomes" id="UP000482800"/>
    </source>
</evidence>
<dbReference type="InterPro" id="IPR053173">
    <property type="entry name" value="SAM-binding_MTase"/>
</dbReference>
<sequence length="351" mass="37483">MAVDEDRLMEFLHRFVGDLGATMAAGGIVVGDRLGLYRALAQGPARPQELAERTGTAPRYVEEWLRGQAAGGYVQFDAASGEYSMTEEQAFALTDPDGPVFVPGAFQLALGALKAENEITRAFRTGEGVGWHEHDADVFAGCERFFRPGYSAHLVSSWLPALDGVEARLRAGIRVADVGCGHGASTILMAREYPESTFAGSDYHGDSVAAARKHAENAGLDGRVRFEAASAQSFGGGPYDLVTTFDALHDMGDPLGAARHIRRQLADGGSWMIVEPAAGPTVSDNLNPVGRVYYSFSAFLCVPNALSQEGGYSLGAQAGEEPVRRLATDAGFGSFRRVAETPFNIVYEARP</sequence>
<reference evidence="3 4" key="1">
    <citation type="submission" date="2020-03" db="EMBL/GenBank/DDBJ databases">
        <title>Whole genome shotgun sequence of Phytohabitans houttuyneae NBRC 108639.</title>
        <authorList>
            <person name="Komaki H."/>
            <person name="Tamura T."/>
        </authorList>
    </citation>
    <scope>NUCLEOTIDE SEQUENCE [LARGE SCALE GENOMIC DNA]</scope>
    <source>
        <strain evidence="3 4">NBRC 108639</strain>
    </source>
</reference>
<organism evidence="3 4">
    <name type="scientific">Phytohabitans houttuyneae</name>
    <dbReference type="NCBI Taxonomy" id="1076126"/>
    <lineage>
        <taxon>Bacteria</taxon>
        <taxon>Bacillati</taxon>
        <taxon>Actinomycetota</taxon>
        <taxon>Actinomycetes</taxon>
        <taxon>Micromonosporales</taxon>
        <taxon>Micromonosporaceae</taxon>
    </lineage>
</organism>
<dbReference type="InterPro" id="IPR036388">
    <property type="entry name" value="WH-like_DNA-bd_sf"/>
</dbReference>
<keyword evidence="3" id="KW-0808">Transferase</keyword>
<name>A0A6V8KQL3_9ACTN</name>
<evidence type="ECO:0000259" key="2">
    <source>
        <dbReference type="Pfam" id="PF21320"/>
    </source>
</evidence>
<dbReference type="PANTHER" id="PTHR45128">
    <property type="entry name" value="METHYLTRANSFERASE TYPE 11"/>
    <property type="match status" value="1"/>
</dbReference>
<dbReference type="Gene3D" id="1.10.10.10">
    <property type="entry name" value="Winged helix-like DNA-binding domain superfamily/Winged helix DNA-binding domain"/>
    <property type="match status" value="1"/>
</dbReference>
<feature type="domain" description="Methyltransferase" evidence="1">
    <location>
        <begin position="171"/>
        <end position="277"/>
    </location>
</feature>
<keyword evidence="4" id="KW-1185">Reference proteome</keyword>
<dbReference type="InterPro" id="IPR025714">
    <property type="entry name" value="Methyltranfer_dom"/>
</dbReference>
<dbReference type="Gene3D" id="3.40.50.150">
    <property type="entry name" value="Vaccinia Virus protein VP39"/>
    <property type="match status" value="1"/>
</dbReference>
<dbReference type="SUPFAM" id="SSF53335">
    <property type="entry name" value="S-adenosyl-L-methionine-dependent methyltransferases"/>
    <property type="match status" value="1"/>
</dbReference>
<dbReference type="InterPro" id="IPR029063">
    <property type="entry name" value="SAM-dependent_MTases_sf"/>
</dbReference>
<dbReference type="GO" id="GO:0008168">
    <property type="term" value="F:methyltransferase activity"/>
    <property type="evidence" value="ECO:0007669"/>
    <property type="project" value="UniProtKB-KW"/>
</dbReference>
<dbReference type="EMBL" id="BLPF01000003">
    <property type="protein sequence ID" value="GFJ84067.1"/>
    <property type="molecule type" value="Genomic_DNA"/>
</dbReference>